<proteinExistence type="inferred from homology"/>
<evidence type="ECO:0000256" key="1">
    <source>
        <dbReference type="ARBA" id="ARBA00023235"/>
    </source>
</evidence>
<feature type="domain" description="UDP-N-acetylglucosamine 2-epimerase" evidence="6">
    <location>
        <begin position="48"/>
        <end position="209"/>
    </location>
</feature>
<evidence type="ECO:0000256" key="5">
    <source>
        <dbReference type="SAM" id="MobiDB-lite"/>
    </source>
</evidence>
<dbReference type="PANTHER" id="PTHR43174:SF2">
    <property type="entry name" value="UDP-N-ACETYLGLUCOSAMINE 2-EPIMERASE"/>
    <property type="match status" value="1"/>
</dbReference>
<gene>
    <name evidence="7" type="ORF">GCM10025883_40660</name>
</gene>
<protein>
    <recommendedName>
        <fullName evidence="3">UDP-N-acetylglucosamine 2-epimerase (non-hydrolyzing)</fullName>
        <ecNumber evidence="3">5.1.3.14</ecNumber>
    </recommendedName>
</protein>
<dbReference type="InterPro" id="IPR029767">
    <property type="entry name" value="WecB-like"/>
</dbReference>
<evidence type="ECO:0000313" key="7">
    <source>
        <dbReference type="EMBL" id="GMA42021.1"/>
    </source>
</evidence>
<dbReference type="SUPFAM" id="SSF53756">
    <property type="entry name" value="UDP-Glycosyltransferase/glycogen phosphorylase"/>
    <property type="match status" value="1"/>
</dbReference>
<dbReference type="Proteomes" id="UP001157126">
    <property type="component" value="Unassembled WGS sequence"/>
</dbReference>
<feature type="region of interest" description="Disordered" evidence="5">
    <location>
        <begin position="213"/>
        <end position="286"/>
    </location>
</feature>
<dbReference type="PANTHER" id="PTHR43174">
    <property type="entry name" value="UDP-N-ACETYLGLUCOSAMINE 2-EPIMERASE"/>
    <property type="match status" value="1"/>
</dbReference>
<reference evidence="8" key="1">
    <citation type="journal article" date="2019" name="Int. J. Syst. Evol. Microbiol.">
        <title>The Global Catalogue of Microorganisms (GCM) 10K type strain sequencing project: providing services to taxonomists for standard genome sequencing and annotation.</title>
        <authorList>
            <consortium name="The Broad Institute Genomics Platform"/>
            <consortium name="The Broad Institute Genome Sequencing Center for Infectious Disease"/>
            <person name="Wu L."/>
            <person name="Ma J."/>
        </authorList>
    </citation>
    <scope>NUCLEOTIDE SEQUENCE [LARGE SCALE GENOMIC DNA]</scope>
    <source>
        <strain evidence="8">NBRC 113072</strain>
    </source>
</reference>
<dbReference type="EMBL" id="BSUO01000001">
    <property type="protein sequence ID" value="GMA42021.1"/>
    <property type="molecule type" value="Genomic_DNA"/>
</dbReference>
<name>A0ABQ6IX60_9MICO</name>
<comment type="similarity">
    <text evidence="2 4">Belongs to the UDP-N-acetylglucosamine 2-epimerase family.</text>
</comment>
<comment type="caution">
    <text evidence="7">The sequence shown here is derived from an EMBL/GenBank/DDBJ whole genome shotgun (WGS) entry which is preliminary data.</text>
</comment>
<keyword evidence="8" id="KW-1185">Reference proteome</keyword>
<dbReference type="Pfam" id="PF02350">
    <property type="entry name" value="Epimerase_2"/>
    <property type="match status" value="1"/>
</dbReference>
<accession>A0ABQ6IX60</accession>
<evidence type="ECO:0000256" key="3">
    <source>
        <dbReference type="ARBA" id="ARBA00038858"/>
    </source>
</evidence>
<dbReference type="EC" id="5.1.3.14" evidence="3"/>
<dbReference type="InterPro" id="IPR003331">
    <property type="entry name" value="UDP_GlcNAc_Epimerase_2_dom"/>
</dbReference>
<keyword evidence="1 4" id="KW-0413">Isomerase</keyword>
<feature type="compositionally biased region" description="Low complexity" evidence="5">
    <location>
        <begin position="258"/>
        <end position="273"/>
    </location>
</feature>
<organism evidence="7 8">
    <name type="scientific">Mobilicoccus caccae</name>
    <dbReference type="NCBI Taxonomy" id="1859295"/>
    <lineage>
        <taxon>Bacteria</taxon>
        <taxon>Bacillati</taxon>
        <taxon>Actinomycetota</taxon>
        <taxon>Actinomycetes</taxon>
        <taxon>Micrococcales</taxon>
        <taxon>Dermatophilaceae</taxon>
        <taxon>Mobilicoccus</taxon>
    </lineage>
</organism>
<evidence type="ECO:0000259" key="6">
    <source>
        <dbReference type="Pfam" id="PF02350"/>
    </source>
</evidence>
<evidence type="ECO:0000256" key="2">
    <source>
        <dbReference type="ARBA" id="ARBA00038209"/>
    </source>
</evidence>
<dbReference type="NCBIfam" id="TIGR00236">
    <property type="entry name" value="wecB"/>
    <property type="match status" value="1"/>
</dbReference>
<sequence>MRSRRCVSEAAGLPATEKATHIVSTRPLVLFVYGTRPEAIKMAPLVLECRDRDVFDVQVVVTGQHREMLTQVNDVFGIVPEHDLELFEPGQGIESIVAKTLTRLTPILADLRPAAVVVHGDTSTANAAAQAAFYAQVPVVHLEAGLRTGDLASPFPEEANRQLIGRLADLHLAPTAGNRAALLAENVDPRRIVVTGNTVIDALHRVVDGLPALGAPTRRRSTAPRQRVAGSSSPCTAERISGNAWRASPARSPPSPARTPTSTSSCRCTSTRPCVPPSSLGSGTCPTSTCAIRSTT</sequence>
<evidence type="ECO:0000313" key="8">
    <source>
        <dbReference type="Proteomes" id="UP001157126"/>
    </source>
</evidence>
<dbReference type="Gene3D" id="3.40.50.2000">
    <property type="entry name" value="Glycogen Phosphorylase B"/>
    <property type="match status" value="1"/>
</dbReference>
<evidence type="ECO:0000256" key="4">
    <source>
        <dbReference type="RuleBase" id="RU003513"/>
    </source>
</evidence>